<evidence type="ECO:0000256" key="5">
    <source>
        <dbReference type="ARBA" id="ARBA00022475"/>
    </source>
</evidence>
<evidence type="ECO:0000256" key="12">
    <source>
        <dbReference type="HAMAP-Rule" id="MF_01006"/>
    </source>
</evidence>
<organism evidence="13 14">
    <name type="scientific">Methanocaldococcus infernus (strain DSM 11812 / JCM 15783 / ME)</name>
    <dbReference type="NCBI Taxonomy" id="573063"/>
    <lineage>
        <taxon>Archaea</taxon>
        <taxon>Methanobacteriati</taxon>
        <taxon>Methanobacteriota</taxon>
        <taxon>Methanomada group</taxon>
        <taxon>Methanococci</taxon>
        <taxon>Methanococcales</taxon>
        <taxon>Methanocaldococcaceae</taxon>
        <taxon>Methanocaldococcus</taxon>
    </lineage>
</organism>
<evidence type="ECO:0000256" key="2">
    <source>
        <dbReference type="ARBA" id="ARBA00010621"/>
    </source>
</evidence>
<keyword evidence="5 12" id="KW-1003">Cell membrane</keyword>
<evidence type="ECO:0000313" key="14">
    <source>
        <dbReference type="Proteomes" id="UP000002061"/>
    </source>
</evidence>
<dbReference type="InterPro" id="IPR003824">
    <property type="entry name" value="UppP"/>
</dbReference>
<evidence type="ECO:0000256" key="3">
    <source>
        <dbReference type="ARBA" id="ARBA00012374"/>
    </source>
</evidence>
<name>D5VR98_METIM</name>
<dbReference type="EC" id="3.6.1.27" evidence="3 12"/>
<dbReference type="HAMAP" id="MF_01006">
    <property type="entry name" value="Undec_diphosphatase"/>
    <property type="match status" value="1"/>
</dbReference>
<accession>D5VR98</accession>
<feature type="transmembrane region" description="Helical" evidence="12">
    <location>
        <begin position="73"/>
        <end position="92"/>
    </location>
</feature>
<evidence type="ECO:0000256" key="8">
    <source>
        <dbReference type="ARBA" id="ARBA00022989"/>
    </source>
</evidence>
<dbReference type="AlphaFoldDB" id="D5VR98"/>
<comment type="subcellular location">
    <subcellularLocation>
        <location evidence="1 12">Cell membrane</location>
        <topology evidence="1 12">Multi-pass membrane protein</topology>
    </subcellularLocation>
</comment>
<dbReference type="KEGG" id="mif:Metin_0431"/>
<dbReference type="RefSeq" id="WP_013099847.1">
    <property type="nucleotide sequence ID" value="NC_014122.1"/>
</dbReference>
<evidence type="ECO:0000256" key="6">
    <source>
        <dbReference type="ARBA" id="ARBA00022692"/>
    </source>
</evidence>
<evidence type="ECO:0000256" key="11">
    <source>
        <dbReference type="ARBA" id="ARBA00047594"/>
    </source>
</evidence>
<dbReference type="Pfam" id="PF02673">
    <property type="entry name" value="BacA"/>
    <property type="match status" value="1"/>
</dbReference>
<evidence type="ECO:0000256" key="9">
    <source>
        <dbReference type="ARBA" id="ARBA00023136"/>
    </source>
</evidence>
<dbReference type="PANTHER" id="PTHR30622">
    <property type="entry name" value="UNDECAPRENYL-DIPHOSPHATASE"/>
    <property type="match status" value="1"/>
</dbReference>
<protein>
    <recommendedName>
        <fullName evidence="4 12">Undecaprenyl-diphosphatase</fullName>
        <ecNumber evidence="3 12">3.6.1.27</ecNumber>
    </recommendedName>
    <alternativeName>
        <fullName evidence="10 12">Undecaprenyl pyrophosphate phosphatase</fullName>
    </alternativeName>
</protein>
<sequence length="250" mass="28072">MTIIDIIIVSIVEGLTEFLPVSSTAHLIVVSKILNIAQTPEYITFEIVIQLSALLALIYRYKDYKDLNIWKKVFLAFLPIAFTGFLFHKIIFSLFSSILIVVFTSIIWGLIFIVVEKIKKEKIKSLEEVNYKEALIIGIFQTFSLIPGTSRSGSTIVGGLLLGLKREVATEFSFLLAIPTMTAATAFTIYKNVSYLTVSDINIIILGSLLSFITALISIKLFLKYVKNHSLILFGIYRIVFGIICLFLLI</sequence>
<dbReference type="STRING" id="573063.Metin_0431"/>
<keyword evidence="6 12" id="KW-0812">Transmembrane</keyword>
<dbReference type="eggNOG" id="arCOG04761">
    <property type="taxonomic scope" value="Archaea"/>
</dbReference>
<evidence type="ECO:0000256" key="1">
    <source>
        <dbReference type="ARBA" id="ARBA00004651"/>
    </source>
</evidence>
<evidence type="ECO:0000256" key="7">
    <source>
        <dbReference type="ARBA" id="ARBA00022801"/>
    </source>
</evidence>
<dbReference type="GO" id="GO:0005886">
    <property type="term" value="C:plasma membrane"/>
    <property type="evidence" value="ECO:0007669"/>
    <property type="project" value="UniProtKB-SubCell"/>
</dbReference>
<dbReference type="Proteomes" id="UP000002061">
    <property type="component" value="Chromosome"/>
</dbReference>
<dbReference type="PANTHER" id="PTHR30622:SF3">
    <property type="entry name" value="UNDECAPRENYL-DIPHOSPHATASE"/>
    <property type="match status" value="1"/>
</dbReference>
<feature type="transmembrane region" description="Helical" evidence="12">
    <location>
        <begin position="98"/>
        <end position="115"/>
    </location>
</feature>
<comment type="similarity">
    <text evidence="2 12">Belongs to the UppP family.</text>
</comment>
<gene>
    <name evidence="12" type="primary">uppP</name>
    <name evidence="13" type="ordered locus">Metin_0431</name>
</gene>
<comment type="function">
    <text evidence="12">Catalyzes the dephosphorylation of undecaprenyl diphosphate (UPP).</text>
</comment>
<dbReference type="NCBIfam" id="TIGR00753">
    <property type="entry name" value="undec_PP_bacA"/>
    <property type="match status" value="1"/>
</dbReference>
<feature type="transmembrane region" description="Helical" evidence="12">
    <location>
        <begin position="230"/>
        <end position="249"/>
    </location>
</feature>
<dbReference type="GO" id="GO:0050380">
    <property type="term" value="F:undecaprenyl-diphosphatase activity"/>
    <property type="evidence" value="ECO:0007669"/>
    <property type="project" value="UniProtKB-UniRule"/>
</dbReference>
<keyword evidence="7 12" id="KW-0378">Hydrolase</keyword>
<dbReference type="GeneID" id="9131435"/>
<evidence type="ECO:0000256" key="10">
    <source>
        <dbReference type="ARBA" id="ARBA00032707"/>
    </source>
</evidence>
<feature type="transmembrane region" description="Helical" evidence="12">
    <location>
        <begin position="172"/>
        <end position="190"/>
    </location>
</feature>
<dbReference type="EMBL" id="CP002009">
    <property type="protein sequence ID" value="ADG13101.1"/>
    <property type="molecule type" value="Genomic_DNA"/>
</dbReference>
<dbReference type="OrthoDB" id="65864at2157"/>
<proteinExistence type="inferred from homology"/>
<feature type="transmembrane region" description="Helical" evidence="12">
    <location>
        <begin position="202"/>
        <end position="223"/>
    </location>
</feature>
<evidence type="ECO:0000313" key="13">
    <source>
        <dbReference type="EMBL" id="ADG13101.1"/>
    </source>
</evidence>
<feature type="transmembrane region" description="Helical" evidence="12">
    <location>
        <begin position="42"/>
        <end position="61"/>
    </location>
</feature>
<evidence type="ECO:0000256" key="4">
    <source>
        <dbReference type="ARBA" id="ARBA00021581"/>
    </source>
</evidence>
<keyword evidence="14" id="KW-1185">Reference proteome</keyword>
<keyword evidence="9 12" id="KW-0472">Membrane</keyword>
<reference evidence="13" key="1">
    <citation type="submission" date="2010-04" db="EMBL/GenBank/DDBJ databases">
        <title>Complete sequence of Methanocaldococcus infernus ME.</title>
        <authorList>
            <consortium name="US DOE Joint Genome Institute"/>
            <person name="Lucas S."/>
            <person name="Copeland A."/>
            <person name="Lapidus A."/>
            <person name="Cheng J.-F."/>
            <person name="Bruce D."/>
            <person name="Goodwin L."/>
            <person name="Pitluck S."/>
            <person name="Munk A.C."/>
            <person name="Detter J.C."/>
            <person name="Han C."/>
            <person name="Tapia R."/>
            <person name="Land M."/>
            <person name="Hauser L."/>
            <person name="Kyrpides N."/>
            <person name="Mikhailova N."/>
            <person name="Sieprawska-Lupa M."/>
            <person name="Whitman W.B."/>
            <person name="Woyke T."/>
        </authorList>
    </citation>
    <scope>NUCLEOTIDE SEQUENCE [LARGE SCALE GENOMIC DNA]</scope>
    <source>
        <strain evidence="13">ME</strain>
    </source>
</reference>
<keyword evidence="8 12" id="KW-1133">Transmembrane helix</keyword>
<dbReference type="GO" id="GO:0016301">
    <property type="term" value="F:kinase activity"/>
    <property type="evidence" value="ECO:0007669"/>
    <property type="project" value="UniProtKB-KW"/>
</dbReference>
<keyword evidence="13" id="KW-0418">Kinase</keyword>
<keyword evidence="13" id="KW-0808">Transferase</keyword>
<dbReference type="HOGENOM" id="CLU_060296_2_0_2"/>
<comment type="catalytic activity">
    <reaction evidence="11 12">
        <text>di-trans,octa-cis-undecaprenyl diphosphate + H2O = di-trans,octa-cis-undecaprenyl phosphate + phosphate + H(+)</text>
        <dbReference type="Rhea" id="RHEA:28094"/>
        <dbReference type="ChEBI" id="CHEBI:15377"/>
        <dbReference type="ChEBI" id="CHEBI:15378"/>
        <dbReference type="ChEBI" id="CHEBI:43474"/>
        <dbReference type="ChEBI" id="CHEBI:58405"/>
        <dbReference type="ChEBI" id="CHEBI:60392"/>
        <dbReference type="EC" id="3.6.1.27"/>
    </reaction>
</comment>